<gene>
    <name evidence="3" type="ORF">ACFPM3_00440</name>
</gene>
<accession>A0ABV9X747</accession>
<feature type="transmembrane region" description="Helical" evidence="1">
    <location>
        <begin position="178"/>
        <end position="195"/>
    </location>
</feature>
<feature type="transmembrane region" description="Helical" evidence="1">
    <location>
        <begin position="6"/>
        <end position="28"/>
    </location>
</feature>
<dbReference type="RefSeq" id="WP_345691674.1">
    <property type="nucleotide sequence ID" value="NZ_BAABIT010000001.1"/>
</dbReference>
<name>A0ABV9X747_9ACTN</name>
<sequence>MLRSPVGLSYAVVALLALVVAVDLFAIYASLNMRDLMGDIVSGDFTADRLEEANRADRLSYFSTSLALMSLIAAGVVFIVWFHRTRTNAGIFHPELQRRGPGWAIGSWFIPIANLWIPRQIAGDIWDASEQDKRESRTVLNAWWAAWVISTVLNQMAARMYYRAEEPAALRTALTVDVISGVVDMAAAVLAMLFVRKLTALQHAKALRGPQETVVPA</sequence>
<dbReference type="Proteomes" id="UP001595829">
    <property type="component" value="Unassembled WGS sequence"/>
</dbReference>
<reference evidence="4" key="1">
    <citation type="journal article" date="2019" name="Int. J. Syst. Evol. Microbiol.">
        <title>The Global Catalogue of Microorganisms (GCM) 10K type strain sequencing project: providing services to taxonomists for standard genome sequencing and annotation.</title>
        <authorList>
            <consortium name="The Broad Institute Genomics Platform"/>
            <consortium name="The Broad Institute Genome Sequencing Center for Infectious Disease"/>
            <person name="Wu L."/>
            <person name="Ma J."/>
        </authorList>
    </citation>
    <scope>NUCLEOTIDE SEQUENCE [LARGE SCALE GENOMIC DNA]</scope>
    <source>
        <strain evidence="4">CGMCC 4.1648</strain>
    </source>
</reference>
<evidence type="ECO:0000256" key="1">
    <source>
        <dbReference type="SAM" id="Phobius"/>
    </source>
</evidence>
<keyword evidence="4" id="KW-1185">Reference proteome</keyword>
<comment type="caution">
    <text evidence="3">The sequence shown here is derived from an EMBL/GenBank/DDBJ whole genome shotgun (WGS) entry which is preliminary data.</text>
</comment>
<dbReference type="Pfam" id="PF14219">
    <property type="entry name" value="DUF4328"/>
    <property type="match status" value="1"/>
</dbReference>
<feature type="transmembrane region" description="Helical" evidence="1">
    <location>
        <begin position="138"/>
        <end position="158"/>
    </location>
</feature>
<dbReference type="EMBL" id="JBHSJD010000001">
    <property type="protein sequence ID" value="MFC5020622.1"/>
    <property type="molecule type" value="Genomic_DNA"/>
</dbReference>
<evidence type="ECO:0000313" key="4">
    <source>
        <dbReference type="Proteomes" id="UP001595829"/>
    </source>
</evidence>
<proteinExistence type="predicted"/>
<keyword evidence="1" id="KW-0472">Membrane</keyword>
<keyword evidence="1" id="KW-1133">Transmembrane helix</keyword>
<evidence type="ECO:0000259" key="2">
    <source>
        <dbReference type="Pfam" id="PF14219"/>
    </source>
</evidence>
<organism evidence="3 4">
    <name type="scientific">Streptomyces coeruleoprunus</name>
    <dbReference type="NCBI Taxonomy" id="285563"/>
    <lineage>
        <taxon>Bacteria</taxon>
        <taxon>Bacillati</taxon>
        <taxon>Actinomycetota</taxon>
        <taxon>Actinomycetes</taxon>
        <taxon>Kitasatosporales</taxon>
        <taxon>Streptomycetaceae</taxon>
        <taxon>Streptomyces</taxon>
    </lineage>
</organism>
<evidence type="ECO:0000313" key="3">
    <source>
        <dbReference type="EMBL" id="MFC5020622.1"/>
    </source>
</evidence>
<feature type="transmembrane region" description="Helical" evidence="1">
    <location>
        <begin position="59"/>
        <end position="81"/>
    </location>
</feature>
<dbReference type="InterPro" id="IPR025565">
    <property type="entry name" value="DUF4328"/>
</dbReference>
<keyword evidence="1" id="KW-0812">Transmembrane</keyword>
<feature type="domain" description="DUF4328" evidence="2">
    <location>
        <begin position="50"/>
        <end position="199"/>
    </location>
</feature>
<protein>
    <submittedName>
        <fullName evidence="3">DUF4328 domain-containing protein</fullName>
    </submittedName>
</protein>